<comment type="subcellular location">
    <subcellularLocation>
        <location evidence="1">Nucleus</location>
    </subcellularLocation>
</comment>
<keyword evidence="12" id="KW-1185">Reference proteome</keyword>
<evidence type="ECO:0000256" key="3">
    <source>
        <dbReference type="ARBA" id="ARBA00022723"/>
    </source>
</evidence>
<accession>A0AAV2SX11</accession>
<dbReference type="GO" id="GO:0005634">
    <property type="term" value="C:nucleus"/>
    <property type="evidence" value="ECO:0007669"/>
    <property type="project" value="UniProtKB-SubCell"/>
</dbReference>
<feature type="domain" description="C2H2-type" evidence="10">
    <location>
        <begin position="171"/>
        <end position="191"/>
    </location>
</feature>
<dbReference type="FunFam" id="3.30.160.60:FF:003288">
    <property type="entry name" value="Uncharacterized protein"/>
    <property type="match status" value="1"/>
</dbReference>
<sequence>MSEFENKEFAANCAQYTSFYNSASVNKNIGVKHINENSIKQDESYYSEDVLRKSAYKISKVKIKEEMKVDEERIMLQAVKIEPKQEIDKFEEPTAFTGTNYLVENVLTHTGEKPYQCSQCGETFSRKSSLIIHHRTHTGEKPYQCSQCDKAFSQKNNLVLHQRTHTGKKPYQCSQCDKAFYQIHQLVLHQR</sequence>
<dbReference type="FunFam" id="3.30.160.60:FF:001437">
    <property type="entry name" value="Zinc finger protein 594"/>
    <property type="match status" value="1"/>
</dbReference>
<keyword evidence="6" id="KW-0862">Zinc</keyword>
<dbReference type="Gene3D" id="3.30.160.60">
    <property type="entry name" value="Classic Zinc Finger"/>
    <property type="match status" value="3"/>
</dbReference>
<evidence type="ECO:0000256" key="8">
    <source>
        <dbReference type="ARBA" id="ARBA00023242"/>
    </source>
</evidence>
<dbReference type="InterPro" id="IPR036236">
    <property type="entry name" value="Znf_C2H2_sf"/>
</dbReference>
<dbReference type="PROSITE" id="PS50157">
    <property type="entry name" value="ZINC_FINGER_C2H2_2"/>
    <property type="match status" value="3"/>
</dbReference>
<evidence type="ECO:0000256" key="6">
    <source>
        <dbReference type="ARBA" id="ARBA00022833"/>
    </source>
</evidence>
<evidence type="ECO:0000256" key="4">
    <source>
        <dbReference type="ARBA" id="ARBA00022737"/>
    </source>
</evidence>
<dbReference type="Pfam" id="PF00096">
    <property type="entry name" value="zf-C2H2"/>
    <property type="match status" value="3"/>
</dbReference>
<evidence type="ECO:0000313" key="11">
    <source>
        <dbReference type="EMBL" id="CAL4242769.1"/>
    </source>
</evidence>
<dbReference type="Proteomes" id="UP001497623">
    <property type="component" value="Unassembled WGS sequence"/>
</dbReference>
<dbReference type="GO" id="GO:0008270">
    <property type="term" value="F:zinc ion binding"/>
    <property type="evidence" value="ECO:0007669"/>
    <property type="project" value="UniProtKB-KW"/>
</dbReference>
<evidence type="ECO:0000256" key="5">
    <source>
        <dbReference type="ARBA" id="ARBA00022771"/>
    </source>
</evidence>
<organism evidence="11 12">
    <name type="scientific">Meganyctiphanes norvegica</name>
    <name type="common">Northern krill</name>
    <name type="synonym">Thysanopoda norvegica</name>
    <dbReference type="NCBI Taxonomy" id="48144"/>
    <lineage>
        <taxon>Eukaryota</taxon>
        <taxon>Metazoa</taxon>
        <taxon>Ecdysozoa</taxon>
        <taxon>Arthropoda</taxon>
        <taxon>Crustacea</taxon>
        <taxon>Multicrustacea</taxon>
        <taxon>Malacostraca</taxon>
        <taxon>Eumalacostraca</taxon>
        <taxon>Eucarida</taxon>
        <taxon>Euphausiacea</taxon>
        <taxon>Euphausiidae</taxon>
        <taxon>Meganyctiphanes</taxon>
    </lineage>
</organism>
<dbReference type="AlphaFoldDB" id="A0AAV2SX11"/>
<dbReference type="PROSITE" id="PS00028">
    <property type="entry name" value="ZINC_FINGER_C2H2_1"/>
    <property type="match status" value="2"/>
</dbReference>
<keyword evidence="8" id="KW-0539">Nucleus</keyword>
<protein>
    <recommendedName>
        <fullName evidence="10">C2H2-type domain-containing protein</fullName>
    </recommendedName>
</protein>
<dbReference type="GO" id="GO:0000981">
    <property type="term" value="F:DNA-binding transcription factor activity, RNA polymerase II-specific"/>
    <property type="evidence" value="ECO:0007669"/>
    <property type="project" value="TreeGrafter"/>
</dbReference>
<dbReference type="SMART" id="SM00355">
    <property type="entry name" value="ZnF_C2H2"/>
    <property type="match status" value="3"/>
</dbReference>
<evidence type="ECO:0000256" key="2">
    <source>
        <dbReference type="ARBA" id="ARBA00006991"/>
    </source>
</evidence>
<evidence type="ECO:0000256" key="9">
    <source>
        <dbReference type="PROSITE-ProRule" id="PRU00042"/>
    </source>
</evidence>
<dbReference type="InterPro" id="IPR013087">
    <property type="entry name" value="Znf_C2H2_type"/>
</dbReference>
<gene>
    <name evidence="11" type="ORF">MNOR_LOCUS40795</name>
</gene>
<evidence type="ECO:0000259" key="10">
    <source>
        <dbReference type="PROSITE" id="PS50157"/>
    </source>
</evidence>
<reference evidence="11 12" key="1">
    <citation type="submission" date="2024-05" db="EMBL/GenBank/DDBJ databases">
        <authorList>
            <person name="Wallberg A."/>
        </authorList>
    </citation>
    <scope>NUCLEOTIDE SEQUENCE [LARGE SCALE GENOMIC DNA]</scope>
</reference>
<proteinExistence type="inferred from homology"/>
<dbReference type="PANTHER" id="PTHR23226">
    <property type="entry name" value="ZINC FINGER AND SCAN DOMAIN-CONTAINING"/>
    <property type="match status" value="1"/>
</dbReference>
<dbReference type="FunFam" id="3.30.160.60:FF:002343">
    <property type="entry name" value="Zinc finger protein 33A"/>
    <property type="match status" value="1"/>
</dbReference>
<keyword evidence="3" id="KW-0479">Metal-binding</keyword>
<feature type="non-terminal residue" evidence="11">
    <location>
        <position position="191"/>
    </location>
</feature>
<feature type="domain" description="C2H2-type" evidence="10">
    <location>
        <begin position="143"/>
        <end position="170"/>
    </location>
</feature>
<comment type="caution">
    <text evidence="11">The sequence shown here is derived from an EMBL/GenBank/DDBJ whole genome shotgun (WGS) entry which is preliminary data.</text>
</comment>
<name>A0AAV2SX11_MEGNR</name>
<dbReference type="GO" id="GO:0000978">
    <property type="term" value="F:RNA polymerase II cis-regulatory region sequence-specific DNA binding"/>
    <property type="evidence" value="ECO:0007669"/>
    <property type="project" value="TreeGrafter"/>
</dbReference>
<dbReference type="SUPFAM" id="SSF57667">
    <property type="entry name" value="beta-beta-alpha zinc fingers"/>
    <property type="match status" value="2"/>
</dbReference>
<evidence type="ECO:0000313" key="12">
    <source>
        <dbReference type="Proteomes" id="UP001497623"/>
    </source>
</evidence>
<keyword evidence="4" id="KW-0677">Repeat</keyword>
<feature type="domain" description="C2H2-type" evidence="10">
    <location>
        <begin position="115"/>
        <end position="142"/>
    </location>
</feature>
<keyword evidence="5 9" id="KW-0863">Zinc-finger</keyword>
<evidence type="ECO:0000256" key="7">
    <source>
        <dbReference type="ARBA" id="ARBA00023125"/>
    </source>
</evidence>
<dbReference type="PANTHER" id="PTHR23226:SF397">
    <property type="entry name" value="C2H2-TYPE DOMAIN-CONTAINING PROTEIN"/>
    <property type="match status" value="1"/>
</dbReference>
<comment type="similarity">
    <text evidence="2">Belongs to the krueppel C2H2-type zinc-finger protein family.</text>
</comment>
<evidence type="ECO:0000256" key="1">
    <source>
        <dbReference type="ARBA" id="ARBA00004123"/>
    </source>
</evidence>
<keyword evidence="7" id="KW-0238">DNA-binding</keyword>
<dbReference type="EMBL" id="CAXKWB010131795">
    <property type="protein sequence ID" value="CAL4242769.1"/>
    <property type="molecule type" value="Genomic_DNA"/>
</dbReference>